<dbReference type="Proteomes" id="UP000449547">
    <property type="component" value="Unassembled WGS sequence"/>
</dbReference>
<keyword evidence="3" id="KW-1185">Reference proteome</keyword>
<sequence>MVWSEEESRVVEFQRLWDEPLWVDPETDEGKQVLERTAELAWKQLQFTNDTRLTIVAKEGTQRQSTYTEARYPKLTPKTLRAFLSYAIGNGYQLHHVELGDVTDELPDLDIKMFVRPLPNDPILSEQPRPGLVPVYKLEKAIPGLHQSPRIWYEKLDEVLGDNAWLSSEEAPSTFTCNRYDENTLPVVADGDHLIAAEKDEGQYERFKGVLDYAFDNEDVGPPTRLLDINIACDDDEIHLSDEIKVASLVKQYNINCDEGPTVDEPIPANFDWSQLRNKAELLAEMSAEEIAEGKQWVQSRLASLKALANSTRFDLNEVVARLEAYQEYPHPRIQKLVQQVLLYVAQHPENGIDMGSKQEDKKTITCNVSTTQNPSGKSVSFVVSTTGNIEWGCQIVGEYEREIDVQVAVLFAGLTEVLHLRKVWHFLEHNNDEEVELTDDVAVIVDKQELFDCVWHNNYKSSSSELVEKFQFIQENLNQKEWQFATASEQAAFN</sequence>
<dbReference type="RefSeq" id="XP_034009810.1">
    <property type="nucleotide sequence ID" value="XM_034158362.1"/>
</dbReference>
<reference evidence="2 3" key="1">
    <citation type="submission" date="2019-07" db="EMBL/GenBank/DDBJ databases">
        <title>Genome assembly of two rare yeast pathogens: Diutina rugosa and Trichomonascus ciferrii.</title>
        <authorList>
            <person name="Mixao V."/>
            <person name="Saus E."/>
            <person name="Hansen A."/>
            <person name="Lass-Flor C."/>
            <person name="Gabaldon T."/>
        </authorList>
    </citation>
    <scope>NUCLEOTIDE SEQUENCE [LARGE SCALE GENOMIC DNA]</scope>
    <source>
        <strain evidence="2 3">CBS 613</strain>
    </source>
</reference>
<dbReference type="OrthoDB" id="4064460at2759"/>
<name>A0A642UHM9_DIURU</name>
<comment type="caution">
    <text evidence="2">The sequence shown here is derived from an EMBL/GenBank/DDBJ whole genome shotgun (WGS) entry which is preliminary data.</text>
</comment>
<proteinExistence type="predicted"/>
<organism evidence="2 3">
    <name type="scientific">Diutina rugosa</name>
    <name type="common">Yeast</name>
    <name type="synonym">Candida rugosa</name>
    <dbReference type="NCBI Taxonomy" id="5481"/>
    <lineage>
        <taxon>Eukaryota</taxon>
        <taxon>Fungi</taxon>
        <taxon>Dikarya</taxon>
        <taxon>Ascomycota</taxon>
        <taxon>Saccharomycotina</taxon>
        <taxon>Pichiomycetes</taxon>
        <taxon>Debaryomycetaceae</taxon>
        <taxon>Diutina</taxon>
    </lineage>
</organism>
<gene>
    <name evidence="2" type="ORF">DIURU_005386</name>
</gene>
<dbReference type="Pfam" id="PF07727">
    <property type="entry name" value="RVT_2"/>
    <property type="match status" value="1"/>
</dbReference>
<dbReference type="InterPro" id="IPR013103">
    <property type="entry name" value="RVT_2"/>
</dbReference>
<evidence type="ECO:0000313" key="3">
    <source>
        <dbReference type="Proteomes" id="UP000449547"/>
    </source>
</evidence>
<dbReference type="EMBL" id="SWFT01000159">
    <property type="protein sequence ID" value="KAA8897153.1"/>
    <property type="molecule type" value="Genomic_DNA"/>
</dbReference>
<evidence type="ECO:0000259" key="1">
    <source>
        <dbReference type="Pfam" id="PF07727"/>
    </source>
</evidence>
<feature type="domain" description="Reverse transcriptase Ty1/copia-type" evidence="1">
    <location>
        <begin position="56"/>
        <end position="256"/>
    </location>
</feature>
<evidence type="ECO:0000313" key="2">
    <source>
        <dbReference type="EMBL" id="KAA8897153.1"/>
    </source>
</evidence>
<dbReference type="GeneID" id="54784037"/>
<dbReference type="VEuPathDB" id="FungiDB:DIURU_005386"/>
<accession>A0A642UHM9</accession>
<dbReference type="AlphaFoldDB" id="A0A642UHM9"/>
<protein>
    <recommendedName>
        <fullName evidence="1">Reverse transcriptase Ty1/copia-type domain-containing protein</fullName>
    </recommendedName>
</protein>